<feature type="transmembrane region" description="Helical" evidence="2">
    <location>
        <begin position="183"/>
        <end position="203"/>
    </location>
</feature>
<keyword evidence="2" id="KW-0812">Transmembrane</keyword>
<dbReference type="Proteomes" id="UP001152797">
    <property type="component" value="Unassembled WGS sequence"/>
</dbReference>
<feature type="region of interest" description="Disordered" evidence="1">
    <location>
        <begin position="1099"/>
        <end position="1126"/>
    </location>
</feature>
<evidence type="ECO:0000259" key="3">
    <source>
        <dbReference type="PROSITE" id="PS50879"/>
    </source>
</evidence>
<dbReference type="EMBL" id="CAMXCT020000291">
    <property type="protein sequence ID" value="CAL1130102.1"/>
    <property type="molecule type" value="Genomic_DNA"/>
</dbReference>
<dbReference type="EMBL" id="CAMXCT010000291">
    <property type="protein sequence ID" value="CAI3976727.1"/>
    <property type="molecule type" value="Genomic_DNA"/>
</dbReference>
<reference evidence="5" key="2">
    <citation type="submission" date="2024-04" db="EMBL/GenBank/DDBJ databases">
        <authorList>
            <person name="Chen Y."/>
            <person name="Shah S."/>
            <person name="Dougan E. K."/>
            <person name="Thang M."/>
            <person name="Chan C."/>
        </authorList>
    </citation>
    <scope>NUCLEOTIDE SEQUENCE [LARGE SCALE GENOMIC DNA]</scope>
</reference>
<protein>
    <submittedName>
        <fullName evidence="6">C2H2-type domain-containing protein</fullName>
    </submittedName>
</protein>
<organism evidence="4">
    <name type="scientific">Cladocopium goreaui</name>
    <dbReference type="NCBI Taxonomy" id="2562237"/>
    <lineage>
        <taxon>Eukaryota</taxon>
        <taxon>Sar</taxon>
        <taxon>Alveolata</taxon>
        <taxon>Dinophyceae</taxon>
        <taxon>Suessiales</taxon>
        <taxon>Symbiodiniaceae</taxon>
        <taxon>Cladocopium</taxon>
    </lineage>
</organism>
<dbReference type="GO" id="GO:0003676">
    <property type="term" value="F:nucleic acid binding"/>
    <property type="evidence" value="ECO:0007669"/>
    <property type="project" value="InterPro"/>
</dbReference>
<accession>A0A9P1BNQ2</accession>
<dbReference type="Gene3D" id="3.60.10.10">
    <property type="entry name" value="Endonuclease/exonuclease/phosphatase"/>
    <property type="match status" value="1"/>
</dbReference>
<dbReference type="InterPro" id="IPR036691">
    <property type="entry name" value="Endo/exonu/phosph_ase_sf"/>
</dbReference>
<gene>
    <name evidence="4" type="ORF">C1SCF055_LOCUS4923</name>
</gene>
<feature type="transmembrane region" description="Helical" evidence="2">
    <location>
        <begin position="149"/>
        <end position="171"/>
    </location>
</feature>
<dbReference type="InterPro" id="IPR036397">
    <property type="entry name" value="RNaseH_sf"/>
</dbReference>
<keyword evidence="2" id="KW-0472">Membrane</keyword>
<feature type="region of interest" description="Disordered" evidence="1">
    <location>
        <begin position="474"/>
        <end position="495"/>
    </location>
</feature>
<evidence type="ECO:0000313" key="6">
    <source>
        <dbReference type="EMBL" id="CAL4764039.1"/>
    </source>
</evidence>
<sequence length="3841" mass="430147">MAGWEDEWLPFTHFRLQEMGDDESRSELSSEVAPKGELESSVESMSERFQLSAEQAPNGGTAVADLQKQVDSITQKLTLNPAERPSWETGKSWEEPAKATVASAKATATPDPSDPGGPKTAVLEDPLAVASNLSGFRACTRGFIEPCSALPVVFLHIVLGFFAVFGLAWVLQPVHFDPGFWWCMRFIIGYALVILTAGGYGILNATQSCSQEASWSRKKKQDAQWSHNDPHIASGDHGNASWAASGQWSSSMASQGPKGFGKGFPQFPMQMASPPPPPPPLLMAAPAPHGVPWMPQAAQGAPSMPSMPFMPPSMETSVMPMSPSSTALHPPGVPSVLLPKQESSAQQKLNRIVKAAKKEDHLSPEFQDLVHAEMKKDDKESTNDLLDAVREHGKAKESLLAVESARRQLWSQWRVFLQQSVIKWKEYTAQFQTSEVAFQTQMQEATANLRRTQRRVDVAKKRAVALGTDEAITVPSEDEMDETEAKEEEDLPRDESAQKIAEGLNQERTIGIGTRRLTWCYCFAQYAAFWQARCCVTNAYQHQGLQATCDPHAALLHWSHTVLQEPSFMSPWEAIESAQDLAIEVGAWGPLHCEDFVLPSQRNKSKGKVKFDDTVLVLQGKSNSGEFHIQQTILNDLCHGPNPHVCPGGHHERSYRSVQQDSAASSSMGSSSATHFLDRRLTNEIPGYIHHLQHLWRDNLLRLPDGQAYVVRTWYLHHVHQRVWTVPRVLHLPANPTMWHSELLAAWRDNLHNDEVLNIAVVFPEVRALQGVWPAHADLLLTQGGPEQAGGLTTVFPPTADAHGSYTWATSLPRHVSGVDILTAVNADVMLQSHACDLFHGGVVIPTTTAPAHWMQNGHSFVAVFQDLQGSGVPLPDAAEPLGAATTVGATIVHPDSSLDDVEDQAEESSPIASSNFDEEDLKGLHVFGLMQPDHHCFVRWTTYTTILLDVLGVVGLHRDLAIGFHHVQVPLIDQHVEEEAIILQRVGDIPPGSPDQLVVVDIVFEEGNEPPATLPRRVWRLPRFLCRSTVLQHLQLATICDRDRPDASCLLFFNRAYWDPDDDAPREFTHGVYLRIIVLPPKDHSSASVVVPICEHDVPPSKRQRRSRSGSPNQRSTPTGSSLFQKSMKLSGTSSWGTRSNSATFPSLAFTNGHAAAQVARDGHALPPLNANWSTPLRKTFYDCAVVEFQDEGPVQYWTTWFLHHTRYPRNSESRVLRLDRLRQHWYHDLRNLWGDVIDQSSAAWVHLVLPNPPGDAQQQTVGHLLLVQGHGPDIPTLLTAVFDHPVHRRIWHVAAFLPQYADRNDPIDILGVRRFCSSRTCYFQAGDAQWAPQEVAILHPGDSVLVTISPLLPAGDVDATSLMQVSRTSVDSSASGDPVSAVDVHPPPQTIPRTMPRRLERFWHQQLTEAFERHATTEMEEEGPVLYVWTWFINHQTSRTCREPIAVRLTAPPDQWWADLLEPWNAVLQPDALTHVNIVSPWPWNDRFRIDTIHMMIEQYPCEPVVASIVTTFLHGQQGDRIHQMAYSLPRWLCTQDLIDLLQINHLCDVHRCTAMAGIQHFEKYIRHDVYTAISIEVHIQPPRCHGHSQAASATDPFIQRPEERDDVSNFLQLSRSKELLHGIHVEGACASSTPGTTHFGSVVKAPIAYGNSHDEQVIPLRHWATLKSFDPIGPFSSQPVDKVDDDYQQAQQEMQHIARQRDHFPRIPHGQPQIQDLHRFLQQQALMWQEHPPETLTIAVWYAEHDRRPHSGLSREVRLTGDVAQWYHDIIMVCDDWIDPFASLIEVIVHPTPLDGQADVFAHLILVQHAQPIRCSIVVAIFDSHDDPWHPRLICLTVPCFLSHDILCGYVDLDGTCRGARAADCRTLLGDRDLTNVLQFEAAHGMHLAFHIHHPATTLSGAIAMDSLSHAEVEDTRDDFSLLQQVNTKKIIKLDECIPPSRFTTVDCQRVLFLRAQFDLEQPFQSDTDVHQVWWHESTWYSLASVPMWQQERVTGLSFYTDGSAWRSSGKAAAGVFLLVHTEDGLRCGGFLTTKCLGQPTAPRAEATALILAALWMRQLVRCHAADVSWLEIAFDCEHTANIAQGLQMAHCNSDLSVTLRSLIQWIEILLPTPITWTHHRSHQGDPWNEAADSICRHALQHDAYTIDLDDWFDTCTFQGQDLCSIQWLWLLEKSLRHHTDAPSLVGTQWRFDVAAPFSTSPSACRHPAVLRRRQIDESGPDHFVFQLNVATANVLTLFPGQDFAASFFSARAECLAEQFLQEGLHVVGIQETRSRATGHSFFEEFHVLSGPATKRGHGGVQLWMRKKISIDSDSIEVNASDLRILHATSQRLVVRWAYPGCRLLFVVVHAPTEDDEDVLHAFWDATTEAIPMAYRQWQTIVLADANSRLGSNTSSAVGAHQADDENAKGACFHGWLLNHNLFVPQTFATCHKGSGGTWTHPKGTTARIDFIAMSSNVKIDEVTTWVSSGVDLALHRKDHECVCAAIGLQYYPADRRPRDKRVKVDFDPSFATVWSMDVHTHAAQLQHWIRQRNPTTRHWRKRHLTESTRQLVEAKRYHWKRCTEVRRHVRFGWMRLIFEAWRRPQTLCSPLSAWVKQCDHTEAWHRWAFNDLAPRVVQAVRADDQDFYAKLAADTGIESSKGCRQMWKAVQHALPKWRSKRRSNLRCTGPSLEAQFQHYDALEAGHGVTYENLLAQCHEAQREDAEDIPLTMSLNSLPSRLHIESLGCRISTNKAPGIDCVAPLALQQVCQTHSDVLHQFLMKVWILGAEPLQGKGGLLHPIAKKEASQRIDGMRRIMLIDGIGKLIHSHLRGQFLPALEFMRMPLQLGGFARSSTLFATLYVRTFTQMAARRSLSSAILFVDIKSAFHSMVRQLIFGGAPLHPKLTQILEQHDLDLTALQEKVDHPPPIDTLPLAQPAARLLRDGHRFTWYTLGASEAVHQTERGSRPGSPLADVAFNSLMALVLQELQIRLDQHGPLQAAFQLLGLRAAPVAWVDDLAVPVVASHASALEPIIQWTLQALIDVCSSFGLQLNLQPRKTEVVLTFRGADAPAHRHECLRDHFARISIPSTKQMVRCVPLYEHLGTMFQGDGGIDAELRHRAHKARLAHNQIRRGILCNRHIKVTVRLRLLEALIMPILFHGAGNWPLLGTLQVQRLHGAYLKWIRSVLGNGYWAPGQLTDVQILLQWRLPSISLRLAKHRLLFAFHLFADAPHLIVEMATAVADIPRSWFQALRQAMAWAVSVDASFVADDPLTMSIDAIVQWFSDHKHDGHHALRQQLEFGGASFANDMMPRPFDHMTEAEPISIVMEHILDPVRAQHELLRPLLQPMVQVPSCRGVPIDATSEAPILWVLHLFSGRRRIGDCHWWLEHIGRHLWPGLTIRIVSLDTAVHPKLGNLATGPNLARARRLAEQGLIAGVLTGPPCETWSAARHIVLEDGKGPRPVRSADLPWSLTSRTGKEMVQTSMGTQLLTNSWTIEADQEDRASVWRTDAHQQWMMKLPGAYRHYIQQYIFGSKGVKPTCLRALNLGDPGVMDKILKEGMELWRPRPTLQLAGRSESGTFRTAAAKEYPSALCRTLVVALIQGLKTRASTEGFRPAATCRKADLVWLRNAWRASDVYTRAPDAAAALQQQVNGQRSTMEPVSAAHGNEFNICHLAANEDPPAIQPDGHYFGGYRFMLLGDIGPSDEGRAAVPEPAPSPAAGDAPAVEPELSTEELRKVDLSKTQTEQVVLEPSRVKSLRLAETMQKQVPARERRPVLGLSEDLVASSVSVLEGRLRVFAGLPKHRTNPSSMSWMLEIPPLVAIVGPPWPKQHVDKAWLKESASQQWKLKKLHNE</sequence>
<proteinExistence type="predicted"/>
<evidence type="ECO:0000256" key="2">
    <source>
        <dbReference type="SAM" id="Phobius"/>
    </source>
</evidence>
<feature type="compositionally biased region" description="Basic and acidic residues" evidence="1">
    <location>
        <begin position="18"/>
        <end position="38"/>
    </location>
</feature>
<feature type="region of interest" description="Disordered" evidence="1">
    <location>
        <begin position="215"/>
        <end position="283"/>
    </location>
</feature>
<feature type="region of interest" description="Disordered" evidence="1">
    <location>
        <begin position="3691"/>
        <end position="3712"/>
    </location>
</feature>
<feature type="compositionally biased region" description="Polar residues" evidence="1">
    <location>
        <begin position="1110"/>
        <end position="1126"/>
    </location>
</feature>
<evidence type="ECO:0000313" key="5">
    <source>
        <dbReference type="EMBL" id="CAL1130102.1"/>
    </source>
</evidence>
<feature type="region of interest" description="Disordered" evidence="1">
    <location>
        <begin position="77"/>
        <end position="121"/>
    </location>
</feature>
<dbReference type="PROSITE" id="PS50879">
    <property type="entry name" value="RNASE_H_1"/>
    <property type="match status" value="1"/>
</dbReference>
<dbReference type="InterPro" id="IPR012337">
    <property type="entry name" value="RNaseH-like_sf"/>
</dbReference>
<comment type="caution">
    <text evidence="4">The sequence shown here is derived from an EMBL/GenBank/DDBJ whole genome shotgun (WGS) entry which is preliminary data.</text>
</comment>
<dbReference type="GO" id="GO:0004523">
    <property type="term" value="F:RNA-DNA hybrid ribonuclease activity"/>
    <property type="evidence" value="ECO:0007669"/>
    <property type="project" value="InterPro"/>
</dbReference>
<dbReference type="SUPFAM" id="SSF56219">
    <property type="entry name" value="DNase I-like"/>
    <property type="match status" value="1"/>
</dbReference>
<dbReference type="SUPFAM" id="SSF53098">
    <property type="entry name" value="Ribonuclease H-like"/>
    <property type="match status" value="1"/>
</dbReference>
<feature type="compositionally biased region" description="Low complexity" evidence="1">
    <location>
        <begin position="240"/>
        <end position="272"/>
    </location>
</feature>
<feature type="compositionally biased region" description="Low complexity" evidence="1">
    <location>
        <begin position="98"/>
        <end position="109"/>
    </location>
</feature>
<dbReference type="InterPro" id="IPR002156">
    <property type="entry name" value="RNaseH_domain"/>
</dbReference>
<dbReference type="Pfam" id="PF00075">
    <property type="entry name" value="RNase_H"/>
    <property type="match status" value="1"/>
</dbReference>
<feature type="region of interest" description="Disordered" evidence="1">
    <location>
        <begin position="1372"/>
        <end position="1392"/>
    </location>
</feature>
<dbReference type="PANTHER" id="PTHR47027">
    <property type="entry name" value="REVERSE TRANSCRIPTASE DOMAIN-CONTAINING PROTEIN"/>
    <property type="match status" value="1"/>
</dbReference>
<feature type="compositionally biased region" description="Polar residues" evidence="1">
    <location>
        <begin position="41"/>
        <end position="55"/>
    </location>
</feature>
<feature type="compositionally biased region" description="Low complexity" evidence="1">
    <location>
        <begin position="662"/>
        <end position="671"/>
    </location>
</feature>
<feature type="region of interest" description="Disordered" evidence="1">
    <location>
        <begin position="648"/>
        <end position="671"/>
    </location>
</feature>
<keyword evidence="2" id="KW-1133">Transmembrane helix</keyword>
<dbReference type="PANTHER" id="PTHR47027:SF20">
    <property type="entry name" value="REVERSE TRANSCRIPTASE-LIKE PROTEIN WITH RNA-DIRECTED DNA POLYMERASE DOMAIN"/>
    <property type="match status" value="1"/>
</dbReference>
<evidence type="ECO:0000313" key="4">
    <source>
        <dbReference type="EMBL" id="CAI3976727.1"/>
    </source>
</evidence>
<dbReference type="EMBL" id="CAMXCT030000291">
    <property type="protein sequence ID" value="CAL4764039.1"/>
    <property type="molecule type" value="Genomic_DNA"/>
</dbReference>
<evidence type="ECO:0000256" key="1">
    <source>
        <dbReference type="SAM" id="MobiDB-lite"/>
    </source>
</evidence>
<reference evidence="4" key="1">
    <citation type="submission" date="2022-10" db="EMBL/GenBank/DDBJ databases">
        <authorList>
            <person name="Chen Y."/>
            <person name="Dougan E. K."/>
            <person name="Chan C."/>
            <person name="Rhodes N."/>
            <person name="Thang M."/>
        </authorList>
    </citation>
    <scope>NUCLEOTIDE SEQUENCE</scope>
</reference>
<feature type="domain" description="RNase H type-1" evidence="3">
    <location>
        <begin position="1996"/>
        <end position="2144"/>
    </location>
</feature>
<feature type="region of interest" description="Disordered" evidence="1">
    <location>
        <begin position="18"/>
        <end position="61"/>
    </location>
</feature>
<dbReference type="Gene3D" id="3.30.420.10">
    <property type="entry name" value="Ribonuclease H-like superfamily/Ribonuclease H"/>
    <property type="match status" value="1"/>
</dbReference>
<keyword evidence="7" id="KW-1185">Reference proteome</keyword>
<feature type="compositionally biased region" description="Acidic residues" evidence="1">
    <location>
        <begin position="476"/>
        <end position="492"/>
    </location>
</feature>
<evidence type="ECO:0000313" key="7">
    <source>
        <dbReference type="Proteomes" id="UP001152797"/>
    </source>
</evidence>
<name>A0A9P1BNQ2_9DINO</name>
<dbReference type="OrthoDB" id="445826at2759"/>